<name>A0A931BRC7_9HYPH</name>
<keyword evidence="3" id="KW-1185">Reference proteome</keyword>
<reference evidence="2" key="1">
    <citation type="submission" date="2020-11" db="EMBL/GenBank/DDBJ databases">
        <authorList>
            <person name="Kim M.K."/>
        </authorList>
    </citation>
    <scope>NUCLEOTIDE SEQUENCE</scope>
    <source>
        <strain evidence="2">BT350</strain>
    </source>
</reference>
<dbReference type="Proteomes" id="UP000599312">
    <property type="component" value="Unassembled WGS sequence"/>
</dbReference>
<comment type="caution">
    <text evidence="2">The sequence shown here is derived from an EMBL/GenBank/DDBJ whole genome shotgun (WGS) entry which is preliminary data.</text>
</comment>
<accession>A0A931BRC7</accession>
<evidence type="ECO:0000313" key="2">
    <source>
        <dbReference type="EMBL" id="MBF9232345.1"/>
    </source>
</evidence>
<evidence type="ECO:0000256" key="1">
    <source>
        <dbReference type="SAM" id="SignalP"/>
    </source>
</evidence>
<dbReference type="AlphaFoldDB" id="A0A931BRC7"/>
<organism evidence="2 3">
    <name type="scientific">Microvirga alba</name>
    <dbReference type="NCBI Taxonomy" id="2791025"/>
    <lineage>
        <taxon>Bacteria</taxon>
        <taxon>Pseudomonadati</taxon>
        <taxon>Pseudomonadota</taxon>
        <taxon>Alphaproteobacteria</taxon>
        <taxon>Hyphomicrobiales</taxon>
        <taxon>Methylobacteriaceae</taxon>
        <taxon>Microvirga</taxon>
    </lineage>
</organism>
<sequence length="83" mass="9108">MTNRILRTALAATAALSLAWPIQALAETAPKKEPTAGQLAARERMHKCSVEWKEAKSSGKVAKDAKWPQFWSECNTRLKAGKA</sequence>
<feature type="signal peptide" evidence="1">
    <location>
        <begin position="1"/>
        <end position="26"/>
    </location>
</feature>
<gene>
    <name evidence="2" type="ORF">I2H38_03015</name>
</gene>
<proteinExistence type="predicted"/>
<dbReference type="RefSeq" id="WP_196270305.1">
    <property type="nucleotide sequence ID" value="NZ_JADQDO010000001.1"/>
</dbReference>
<protein>
    <submittedName>
        <fullName evidence="2">Uncharacterized protein</fullName>
    </submittedName>
</protein>
<dbReference type="EMBL" id="JADQDO010000001">
    <property type="protein sequence ID" value="MBF9232345.1"/>
    <property type="molecule type" value="Genomic_DNA"/>
</dbReference>
<feature type="chain" id="PRO_5037288452" evidence="1">
    <location>
        <begin position="27"/>
        <end position="83"/>
    </location>
</feature>
<evidence type="ECO:0000313" key="3">
    <source>
        <dbReference type="Proteomes" id="UP000599312"/>
    </source>
</evidence>
<keyword evidence="1" id="KW-0732">Signal</keyword>